<dbReference type="AlphaFoldDB" id="M2APL2"/>
<proteinExistence type="predicted"/>
<reference evidence="1" key="2">
    <citation type="journal article" date="2013" name="Mar. Genomics">
        <title>Expression of sulfatases in Rhodopirellula baltica and the diversity of sulfatases in the genus Rhodopirellula.</title>
        <authorList>
            <person name="Wegner C.E."/>
            <person name="Richter-Heitmann T."/>
            <person name="Klindworth A."/>
            <person name="Klockow C."/>
            <person name="Richter M."/>
            <person name="Achstetter T."/>
            <person name="Glockner F.O."/>
            <person name="Harder J."/>
        </authorList>
    </citation>
    <scope>NUCLEOTIDE SEQUENCE [LARGE SCALE GENOMIC DNA]</scope>
    <source>
        <strain evidence="1">6C</strain>
    </source>
</reference>
<evidence type="ECO:0000313" key="1">
    <source>
        <dbReference type="EMBL" id="EMB19010.1"/>
    </source>
</evidence>
<dbReference type="Proteomes" id="UP000011529">
    <property type="component" value="Unassembled WGS sequence"/>
</dbReference>
<comment type="caution">
    <text evidence="1">The sequence shown here is derived from an EMBL/GenBank/DDBJ whole genome shotgun (WGS) entry which is preliminary data.</text>
</comment>
<organism evidence="1 2">
    <name type="scientific">Rhodopirellula europaea 6C</name>
    <dbReference type="NCBI Taxonomy" id="1263867"/>
    <lineage>
        <taxon>Bacteria</taxon>
        <taxon>Pseudomonadati</taxon>
        <taxon>Planctomycetota</taxon>
        <taxon>Planctomycetia</taxon>
        <taxon>Pirellulales</taxon>
        <taxon>Pirellulaceae</taxon>
        <taxon>Rhodopirellula</taxon>
    </lineage>
</organism>
<evidence type="ECO:0000313" key="2">
    <source>
        <dbReference type="Proteomes" id="UP000011529"/>
    </source>
</evidence>
<protein>
    <submittedName>
        <fullName evidence="1">Uncharacterized protein</fullName>
    </submittedName>
</protein>
<gene>
    <name evidence="1" type="ORF">RE6C_00266</name>
</gene>
<name>M2APL2_9BACT</name>
<keyword evidence="2" id="KW-1185">Reference proteome</keyword>
<reference evidence="1" key="1">
    <citation type="submission" date="2012-11" db="EMBL/GenBank/DDBJ databases">
        <title>Permanent draft genomes of Rhodopirellula europaea strain SH398 and 6C.</title>
        <authorList>
            <person name="Richter M."/>
            <person name="Richter-Heitmann T."/>
            <person name="Frank C."/>
            <person name="Harder J."/>
            <person name="Glockner F.O."/>
        </authorList>
    </citation>
    <scope>NUCLEOTIDE SEQUENCE</scope>
    <source>
        <strain evidence="1">6C</strain>
    </source>
</reference>
<dbReference type="EMBL" id="ANMO01000012">
    <property type="protein sequence ID" value="EMB19010.1"/>
    <property type="molecule type" value="Genomic_DNA"/>
</dbReference>
<sequence>MPEPETTIPDGLTKNTLPFEFSVPAIVDGMPGDVTRFRIAELASGRLKLAVLPAPTLKESQFTIARFVAAFTFMTDPACEIEACPATTSAPVGSCADAVLAVTPIEHIAAKRAARFRLAFEERVTCTRREFAAQLP</sequence>
<accession>M2APL2</accession>